<name>A0A5C6X6A3_9DELT</name>
<dbReference type="AlphaFoldDB" id="A0A5C6X6A3"/>
<reference evidence="3 4" key="1">
    <citation type="submission" date="2019-08" db="EMBL/GenBank/DDBJ databases">
        <title>Bradymonadales sp. TMQ2.</title>
        <authorList>
            <person name="Liang Q."/>
        </authorList>
    </citation>
    <scope>NUCLEOTIDE SEQUENCE [LARGE SCALE GENOMIC DNA]</scope>
    <source>
        <strain evidence="3 4">TMQ2</strain>
    </source>
</reference>
<dbReference type="EMBL" id="VOSL01000056">
    <property type="protein sequence ID" value="TXD34227.1"/>
    <property type="molecule type" value="Genomic_DNA"/>
</dbReference>
<feature type="compositionally biased region" description="Acidic residues" evidence="1">
    <location>
        <begin position="58"/>
        <end position="69"/>
    </location>
</feature>
<proteinExistence type="predicted"/>
<protein>
    <recommendedName>
        <fullName evidence="5">Lipoprotein LpqB beta-propeller domain-containing protein</fullName>
    </recommendedName>
</protein>
<evidence type="ECO:0000256" key="1">
    <source>
        <dbReference type="SAM" id="MobiDB-lite"/>
    </source>
</evidence>
<organism evidence="3 4">
    <name type="scientific">Lujinxingia vulgaris</name>
    <dbReference type="NCBI Taxonomy" id="2600176"/>
    <lineage>
        <taxon>Bacteria</taxon>
        <taxon>Deltaproteobacteria</taxon>
        <taxon>Bradymonadales</taxon>
        <taxon>Lujinxingiaceae</taxon>
        <taxon>Lujinxingia</taxon>
    </lineage>
</organism>
<comment type="caution">
    <text evidence="3">The sequence shown here is derived from an EMBL/GenBank/DDBJ whole genome shotgun (WGS) entry which is preliminary data.</text>
</comment>
<dbReference type="RefSeq" id="WP_146975387.1">
    <property type="nucleotide sequence ID" value="NZ_VOSL01000056.1"/>
</dbReference>
<keyword evidence="2" id="KW-0732">Signal</keyword>
<feature type="chain" id="PRO_5022867554" description="Lipoprotein LpqB beta-propeller domain-containing protein" evidence="2">
    <location>
        <begin position="24"/>
        <end position="572"/>
    </location>
</feature>
<feature type="signal peptide" evidence="2">
    <location>
        <begin position="1"/>
        <end position="23"/>
    </location>
</feature>
<dbReference type="InterPro" id="IPR015943">
    <property type="entry name" value="WD40/YVTN_repeat-like_dom_sf"/>
</dbReference>
<dbReference type="Gene3D" id="2.130.10.10">
    <property type="entry name" value="YVTN repeat-like/Quinoprotein amine dehydrogenase"/>
    <property type="match status" value="1"/>
</dbReference>
<dbReference type="Proteomes" id="UP000321046">
    <property type="component" value="Unassembled WGS sequence"/>
</dbReference>
<accession>A0A5C6X6A3</accession>
<dbReference type="PROSITE" id="PS51257">
    <property type="entry name" value="PROKAR_LIPOPROTEIN"/>
    <property type="match status" value="1"/>
</dbReference>
<dbReference type="OrthoDB" id="5525091at2"/>
<feature type="compositionally biased region" description="Low complexity" evidence="1">
    <location>
        <begin position="48"/>
        <end position="57"/>
    </location>
</feature>
<gene>
    <name evidence="3" type="ORF">FRC96_14435</name>
</gene>
<dbReference type="SUPFAM" id="SSF82171">
    <property type="entry name" value="DPP6 N-terminal domain-like"/>
    <property type="match status" value="1"/>
</dbReference>
<sequence length="572" mass="61122">MKDPKRREAPVALRLLSVLVLCAAVACGESGNYDEAAPDGSDREPDFGADADAGMGAPDEDGDPAEPPPEIEEQIVERVAATDRYIFVPTGREGGDQVALIDGETFQVEPIRVGLNPQAVVAAEVEGVGAVAYVWSEGTSTVAVVRADVRDARDRPDVRVVRVPREVNQLAVAPGGRYALAYIDPELPLPTQGSAVSLQTMALIALGDAPGEDEAYQLSVTRRIESISFSEDGAFGFVVGEEGVSRIEFDDVKADAFVPTLDLGAATQDFPPRDQEAAFTADASRMILRSSQLSGLGLFELAVEEQAVAAQRLLPLPGVPTDVELREREVEGTLRREVLFAMREQGQVGRFDLDQVLAAESDEAAAALVELIDVEGVEAGIARLTPDEQSLMIFSTLPTSPSVGLLDVGTGEVQTVALRNQIRTLALSPDSAIAVVVHRAQPGSAPGGASWEERFRYAHGLSLWDLASGYVRPVVLEAEPQSVLMVESQTGPTWLYGMLADEVGTGFGVVRISMETFGVEVLPIPRRPAQIGVVADQIFVTQEDGQGRVTFFDIETGTQRTISGFELNAEVQ</sequence>
<evidence type="ECO:0008006" key="5">
    <source>
        <dbReference type="Google" id="ProtNLM"/>
    </source>
</evidence>
<evidence type="ECO:0000313" key="4">
    <source>
        <dbReference type="Proteomes" id="UP000321046"/>
    </source>
</evidence>
<feature type="region of interest" description="Disordered" evidence="1">
    <location>
        <begin position="31"/>
        <end position="69"/>
    </location>
</feature>
<evidence type="ECO:0000256" key="2">
    <source>
        <dbReference type="SAM" id="SignalP"/>
    </source>
</evidence>
<evidence type="ECO:0000313" key="3">
    <source>
        <dbReference type="EMBL" id="TXD34227.1"/>
    </source>
</evidence>